<proteinExistence type="predicted"/>
<dbReference type="EMBL" id="MU118005">
    <property type="protein sequence ID" value="KAF9648957.1"/>
    <property type="molecule type" value="Genomic_DNA"/>
</dbReference>
<keyword evidence="2" id="KW-1185">Reference proteome</keyword>
<protein>
    <submittedName>
        <fullName evidence="1">Uncharacterized protein</fullName>
    </submittedName>
</protein>
<sequence>MGWFGSNAPEPTAVSREGRQHCWDRRDAYFACLDNAHVLKPGDEGKACATEKAAYEKNCAKSWIEYFNKRRVLAEQQKGVLQQMKNQSSSS</sequence>
<gene>
    <name evidence="1" type="ORF">BDM02DRAFT_3095502</name>
</gene>
<comment type="caution">
    <text evidence="1">The sequence shown here is derived from an EMBL/GenBank/DDBJ whole genome shotgun (WGS) entry which is preliminary data.</text>
</comment>
<name>A0ACB6ZH97_THEGA</name>
<evidence type="ECO:0000313" key="1">
    <source>
        <dbReference type="EMBL" id="KAF9648957.1"/>
    </source>
</evidence>
<evidence type="ECO:0000313" key="2">
    <source>
        <dbReference type="Proteomes" id="UP000886501"/>
    </source>
</evidence>
<reference evidence="1" key="1">
    <citation type="submission" date="2019-10" db="EMBL/GenBank/DDBJ databases">
        <authorList>
            <consortium name="DOE Joint Genome Institute"/>
            <person name="Kuo A."/>
            <person name="Miyauchi S."/>
            <person name="Kiss E."/>
            <person name="Drula E."/>
            <person name="Kohler A."/>
            <person name="Sanchez-Garcia M."/>
            <person name="Andreopoulos B."/>
            <person name="Barry K.W."/>
            <person name="Bonito G."/>
            <person name="Buee M."/>
            <person name="Carver A."/>
            <person name="Chen C."/>
            <person name="Cichocki N."/>
            <person name="Clum A."/>
            <person name="Culley D."/>
            <person name="Crous P.W."/>
            <person name="Fauchery L."/>
            <person name="Girlanda M."/>
            <person name="Hayes R."/>
            <person name="Keri Z."/>
            <person name="Labutti K."/>
            <person name="Lipzen A."/>
            <person name="Lombard V."/>
            <person name="Magnuson J."/>
            <person name="Maillard F."/>
            <person name="Morin E."/>
            <person name="Murat C."/>
            <person name="Nolan M."/>
            <person name="Ohm R."/>
            <person name="Pangilinan J."/>
            <person name="Pereira M."/>
            <person name="Perotto S."/>
            <person name="Peter M."/>
            <person name="Riley R."/>
            <person name="Sitrit Y."/>
            <person name="Stielow B."/>
            <person name="Szollosi G."/>
            <person name="Zifcakova L."/>
            <person name="Stursova M."/>
            <person name="Spatafora J.W."/>
            <person name="Tedersoo L."/>
            <person name="Vaario L.-M."/>
            <person name="Yamada A."/>
            <person name="Yan M."/>
            <person name="Wang P."/>
            <person name="Xu J."/>
            <person name="Bruns T."/>
            <person name="Baldrian P."/>
            <person name="Vilgalys R."/>
            <person name="Henrissat B."/>
            <person name="Grigoriev I.V."/>
            <person name="Hibbett D."/>
            <person name="Nagy L.G."/>
            <person name="Martin F.M."/>
        </authorList>
    </citation>
    <scope>NUCLEOTIDE SEQUENCE</scope>
    <source>
        <strain evidence="1">P2</strain>
    </source>
</reference>
<dbReference type="Proteomes" id="UP000886501">
    <property type="component" value="Unassembled WGS sequence"/>
</dbReference>
<accession>A0ACB6ZH97</accession>
<reference evidence="1" key="2">
    <citation type="journal article" date="2020" name="Nat. Commun.">
        <title>Large-scale genome sequencing of mycorrhizal fungi provides insights into the early evolution of symbiotic traits.</title>
        <authorList>
            <person name="Miyauchi S."/>
            <person name="Kiss E."/>
            <person name="Kuo A."/>
            <person name="Drula E."/>
            <person name="Kohler A."/>
            <person name="Sanchez-Garcia M."/>
            <person name="Morin E."/>
            <person name="Andreopoulos B."/>
            <person name="Barry K.W."/>
            <person name="Bonito G."/>
            <person name="Buee M."/>
            <person name="Carver A."/>
            <person name="Chen C."/>
            <person name="Cichocki N."/>
            <person name="Clum A."/>
            <person name="Culley D."/>
            <person name="Crous P.W."/>
            <person name="Fauchery L."/>
            <person name="Girlanda M."/>
            <person name="Hayes R.D."/>
            <person name="Keri Z."/>
            <person name="LaButti K."/>
            <person name="Lipzen A."/>
            <person name="Lombard V."/>
            <person name="Magnuson J."/>
            <person name="Maillard F."/>
            <person name="Murat C."/>
            <person name="Nolan M."/>
            <person name="Ohm R.A."/>
            <person name="Pangilinan J."/>
            <person name="Pereira M.F."/>
            <person name="Perotto S."/>
            <person name="Peter M."/>
            <person name="Pfister S."/>
            <person name="Riley R."/>
            <person name="Sitrit Y."/>
            <person name="Stielow J.B."/>
            <person name="Szollosi G."/>
            <person name="Zifcakova L."/>
            <person name="Stursova M."/>
            <person name="Spatafora J.W."/>
            <person name="Tedersoo L."/>
            <person name="Vaario L.M."/>
            <person name="Yamada A."/>
            <person name="Yan M."/>
            <person name="Wang P."/>
            <person name="Xu J."/>
            <person name="Bruns T."/>
            <person name="Baldrian P."/>
            <person name="Vilgalys R."/>
            <person name="Dunand C."/>
            <person name="Henrissat B."/>
            <person name="Grigoriev I.V."/>
            <person name="Hibbett D."/>
            <person name="Nagy L.G."/>
            <person name="Martin F.M."/>
        </authorList>
    </citation>
    <scope>NUCLEOTIDE SEQUENCE</scope>
    <source>
        <strain evidence="1">P2</strain>
    </source>
</reference>
<organism evidence="1 2">
    <name type="scientific">Thelephora ganbajun</name>
    <name type="common">Ganba fungus</name>
    <dbReference type="NCBI Taxonomy" id="370292"/>
    <lineage>
        <taxon>Eukaryota</taxon>
        <taxon>Fungi</taxon>
        <taxon>Dikarya</taxon>
        <taxon>Basidiomycota</taxon>
        <taxon>Agaricomycotina</taxon>
        <taxon>Agaricomycetes</taxon>
        <taxon>Thelephorales</taxon>
        <taxon>Thelephoraceae</taxon>
        <taxon>Thelephora</taxon>
    </lineage>
</organism>